<proteinExistence type="predicted"/>
<keyword evidence="2" id="KW-1185">Reference proteome</keyword>
<organism evidence="1 2">
    <name type="scientific">Pseudoalteromonas prydzensis</name>
    <dbReference type="NCBI Taxonomy" id="182141"/>
    <lineage>
        <taxon>Bacteria</taxon>
        <taxon>Pseudomonadati</taxon>
        <taxon>Pseudomonadota</taxon>
        <taxon>Gammaproteobacteria</taxon>
        <taxon>Alteromonadales</taxon>
        <taxon>Pseudoalteromonadaceae</taxon>
        <taxon>Pseudoalteromonas</taxon>
    </lineage>
</organism>
<name>A0ABR9FSV4_9GAMM</name>
<comment type="caution">
    <text evidence="1">The sequence shown here is derived from an EMBL/GenBank/DDBJ whole genome shotgun (WGS) entry which is preliminary data.</text>
</comment>
<reference evidence="1 2" key="1">
    <citation type="submission" date="2020-07" db="EMBL/GenBank/DDBJ databases">
        <title>Halophilic bacteria isolated from french cheeses.</title>
        <authorList>
            <person name="Kothe C.I."/>
            <person name="Farah-Kraiem B."/>
            <person name="Renault P."/>
            <person name="Dridi B."/>
        </authorList>
    </citation>
    <scope>NUCLEOTIDE SEQUENCE [LARGE SCALE GENOMIC DNA]</scope>
    <source>
        <strain evidence="1 2">FME14</strain>
    </source>
</reference>
<evidence type="ECO:0000313" key="1">
    <source>
        <dbReference type="EMBL" id="MBE0459906.1"/>
    </source>
</evidence>
<dbReference type="RefSeq" id="WP_192543207.1">
    <property type="nucleotide sequence ID" value="NZ_JBQQIQ010000002.1"/>
</dbReference>
<dbReference type="EMBL" id="RRZA01000139">
    <property type="protein sequence ID" value="MBE0459906.1"/>
    <property type="molecule type" value="Genomic_DNA"/>
</dbReference>
<evidence type="ECO:0000313" key="2">
    <source>
        <dbReference type="Proteomes" id="UP000707245"/>
    </source>
</evidence>
<gene>
    <name evidence="1" type="ORF">EI167_21280</name>
</gene>
<dbReference type="Proteomes" id="UP000707245">
    <property type="component" value="Unassembled WGS sequence"/>
</dbReference>
<sequence>MTKQYLPPLSEITEPDNPDHGIQLIARINDVLNYPNRSYSFYKQGNFLSIVYHWIITPKNKASYLATEQFDAPLEILPWFINKLEFFRKPSKENGLPANKIATDKEKVNGEYIILGRAMDAGNARREGGYILDNLDRKDHHKISTNPQDITFSDSFLFEGGLMDLWKDLTEKYQKGTL</sequence>
<protein>
    <submittedName>
        <fullName evidence="1">Uncharacterized protein</fullName>
    </submittedName>
</protein>
<accession>A0ABR9FSV4</accession>